<feature type="region of interest" description="Disordered" evidence="1">
    <location>
        <begin position="121"/>
        <end position="154"/>
    </location>
</feature>
<proteinExistence type="predicted"/>
<keyword evidence="3" id="KW-1185">Reference proteome</keyword>
<sequence length="163" mass="17558">MLVDHTARSILALVGMAVLLAIFIRIPGASGYFAWFTHRCLRSTTNKAGLEAVPHLSPHPSYRISSREHRAGRSVAITIGTAHAWYHEATVNTRSAPIIPAYTLGLPIHNLDHGIGSTSPAMGQRGVQHELPKPETSTLNGLNFSPRPADSAADGCLQRQIPV</sequence>
<dbReference type="Proteomes" id="UP000756346">
    <property type="component" value="Unassembled WGS sequence"/>
</dbReference>
<accession>A0A9P8XQ31</accession>
<dbReference type="EMBL" id="JAGTJQ010000017">
    <property type="protein sequence ID" value="KAH7010701.1"/>
    <property type="molecule type" value="Genomic_DNA"/>
</dbReference>
<gene>
    <name evidence="2" type="ORF">B0I36DRAFT_356600</name>
</gene>
<dbReference type="GeneID" id="70187197"/>
<organism evidence="2 3">
    <name type="scientific">Microdochium trichocladiopsis</name>
    <dbReference type="NCBI Taxonomy" id="1682393"/>
    <lineage>
        <taxon>Eukaryota</taxon>
        <taxon>Fungi</taxon>
        <taxon>Dikarya</taxon>
        <taxon>Ascomycota</taxon>
        <taxon>Pezizomycotina</taxon>
        <taxon>Sordariomycetes</taxon>
        <taxon>Xylariomycetidae</taxon>
        <taxon>Xylariales</taxon>
        <taxon>Microdochiaceae</taxon>
        <taxon>Microdochium</taxon>
    </lineage>
</organism>
<evidence type="ECO:0000256" key="1">
    <source>
        <dbReference type="SAM" id="MobiDB-lite"/>
    </source>
</evidence>
<comment type="caution">
    <text evidence="2">The sequence shown here is derived from an EMBL/GenBank/DDBJ whole genome shotgun (WGS) entry which is preliminary data.</text>
</comment>
<reference evidence="2" key="1">
    <citation type="journal article" date="2021" name="Nat. Commun.">
        <title>Genetic determinants of endophytism in the Arabidopsis root mycobiome.</title>
        <authorList>
            <person name="Mesny F."/>
            <person name="Miyauchi S."/>
            <person name="Thiergart T."/>
            <person name="Pickel B."/>
            <person name="Atanasova L."/>
            <person name="Karlsson M."/>
            <person name="Huettel B."/>
            <person name="Barry K.W."/>
            <person name="Haridas S."/>
            <person name="Chen C."/>
            <person name="Bauer D."/>
            <person name="Andreopoulos W."/>
            <person name="Pangilinan J."/>
            <person name="LaButti K."/>
            <person name="Riley R."/>
            <person name="Lipzen A."/>
            <person name="Clum A."/>
            <person name="Drula E."/>
            <person name="Henrissat B."/>
            <person name="Kohler A."/>
            <person name="Grigoriev I.V."/>
            <person name="Martin F.M."/>
            <person name="Hacquard S."/>
        </authorList>
    </citation>
    <scope>NUCLEOTIDE SEQUENCE</scope>
    <source>
        <strain evidence="2">MPI-CAGE-CH-0230</strain>
    </source>
</reference>
<dbReference type="OrthoDB" id="5050306at2759"/>
<name>A0A9P8XQ31_9PEZI</name>
<dbReference type="AlphaFoldDB" id="A0A9P8XQ31"/>
<evidence type="ECO:0000313" key="2">
    <source>
        <dbReference type="EMBL" id="KAH7010701.1"/>
    </source>
</evidence>
<evidence type="ECO:0000313" key="3">
    <source>
        <dbReference type="Proteomes" id="UP000756346"/>
    </source>
</evidence>
<protein>
    <submittedName>
        <fullName evidence="2">Uncharacterized protein</fullName>
    </submittedName>
</protein>
<dbReference type="RefSeq" id="XP_046004232.1">
    <property type="nucleotide sequence ID" value="XM_046157651.1"/>
</dbReference>